<evidence type="ECO:0000313" key="2">
    <source>
        <dbReference type="Proteomes" id="UP000000374"/>
    </source>
</evidence>
<name>A1WIY5_VEREI</name>
<dbReference type="STRING" id="391735.Veis_1839"/>
<protein>
    <submittedName>
        <fullName evidence="1">Uncharacterized protein</fullName>
    </submittedName>
</protein>
<dbReference type="HOGENOM" id="CLU_2107980_0_0_4"/>
<proteinExistence type="predicted"/>
<dbReference type="KEGG" id="vei:Veis_1839"/>
<dbReference type="Proteomes" id="UP000000374">
    <property type="component" value="Chromosome"/>
</dbReference>
<sequence>MMAPGMSRAGATAGATAGVISGTIPGTIPGTTPSWPGTTRNGAPIEAVAPGRDHGLAVEMRASAGYPAAGCVNEATSILARAAPLLLVHTCACGDRCGFVLWHCRLHDRFPRIPE</sequence>
<gene>
    <name evidence="1" type="ordered locus">Veis_1839</name>
</gene>
<evidence type="ECO:0000313" key="1">
    <source>
        <dbReference type="EMBL" id="ABM57592.1"/>
    </source>
</evidence>
<reference evidence="2" key="1">
    <citation type="submission" date="2006-12" db="EMBL/GenBank/DDBJ databases">
        <title>Complete sequence of chromosome 1 of Verminephrobacter eiseniae EF01-2.</title>
        <authorList>
            <person name="Copeland A."/>
            <person name="Lucas S."/>
            <person name="Lapidus A."/>
            <person name="Barry K."/>
            <person name="Detter J.C."/>
            <person name="Glavina del Rio T."/>
            <person name="Dalin E."/>
            <person name="Tice H."/>
            <person name="Pitluck S."/>
            <person name="Chertkov O."/>
            <person name="Brettin T."/>
            <person name="Bruce D."/>
            <person name="Han C."/>
            <person name="Tapia R."/>
            <person name="Gilna P."/>
            <person name="Schmutz J."/>
            <person name="Larimer F."/>
            <person name="Land M."/>
            <person name="Hauser L."/>
            <person name="Kyrpides N."/>
            <person name="Kim E."/>
            <person name="Stahl D."/>
            <person name="Richardson P."/>
        </authorList>
    </citation>
    <scope>NUCLEOTIDE SEQUENCE [LARGE SCALE GENOMIC DNA]</scope>
    <source>
        <strain evidence="2">EF01-2</strain>
    </source>
</reference>
<keyword evidence="2" id="KW-1185">Reference proteome</keyword>
<accession>A1WIY5</accession>
<organism evidence="1 2">
    <name type="scientific">Verminephrobacter eiseniae (strain EF01-2)</name>
    <dbReference type="NCBI Taxonomy" id="391735"/>
    <lineage>
        <taxon>Bacteria</taxon>
        <taxon>Pseudomonadati</taxon>
        <taxon>Pseudomonadota</taxon>
        <taxon>Betaproteobacteria</taxon>
        <taxon>Burkholderiales</taxon>
        <taxon>Comamonadaceae</taxon>
        <taxon>Verminephrobacter</taxon>
    </lineage>
</organism>
<dbReference type="AlphaFoldDB" id="A1WIY5"/>
<dbReference type="EMBL" id="CP000542">
    <property type="protein sequence ID" value="ABM57592.1"/>
    <property type="molecule type" value="Genomic_DNA"/>
</dbReference>